<reference evidence="1" key="1">
    <citation type="submission" date="2018-09" db="EMBL/GenBank/DDBJ databases">
        <title>A genomic encyclopedia of anaerobic methanotrophic archaea.</title>
        <authorList>
            <person name="Skennerton C.T."/>
            <person name="Chadwick G.L."/>
            <person name="Laso-Perez R."/>
            <person name="Leu A.O."/>
            <person name="Speth D.R."/>
            <person name="Yu H."/>
            <person name="Morgan-Lang C."/>
            <person name="Hatzenpichler R."/>
            <person name="Goudeau D."/>
            <person name="Malmstrom R."/>
            <person name="Woyke T."/>
            <person name="Hallam S."/>
            <person name="Tyson G.W."/>
            <person name="Wegener G."/>
            <person name="Boetius A."/>
            <person name="Orphan V.J."/>
        </authorList>
    </citation>
    <scope>NUCLEOTIDE SEQUENCE</scope>
    <source>
        <strain evidence="1">CONS3730D10UFb2</strain>
    </source>
</reference>
<name>A0AC61SBZ4_9EURY</name>
<evidence type="ECO:0000313" key="1">
    <source>
        <dbReference type="EMBL" id="TKY92092.1"/>
    </source>
</evidence>
<comment type="caution">
    <text evidence="1">The sequence shown here is derived from an EMBL/GenBank/DDBJ whole genome shotgun (WGS) entry which is preliminary data.</text>
</comment>
<dbReference type="EMBL" id="QYBA01000078">
    <property type="protein sequence ID" value="TKY92092.1"/>
    <property type="molecule type" value="Genomic_DNA"/>
</dbReference>
<gene>
    <name evidence="1" type="ORF">C5S46_02445</name>
</gene>
<protein>
    <submittedName>
        <fullName evidence="1">DUF2180 family protein</fullName>
    </submittedName>
</protein>
<organism evidence="1 2">
    <name type="scientific">Candidatus Methanomarinus sp</name>
    <dbReference type="NCBI Taxonomy" id="3386244"/>
    <lineage>
        <taxon>Archaea</taxon>
        <taxon>Methanobacteriati</taxon>
        <taxon>Methanobacteriota</taxon>
        <taxon>Stenosarchaea group</taxon>
        <taxon>Methanomicrobia</taxon>
        <taxon>Methanosarcinales</taxon>
        <taxon>ANME-2 cluster</taxon>
        <taxon>Candidatus Methanocomedenaceae</taxon>
        <taxon>Candidatus Methanomarinus</taxon>
    </lineage>
</organism>
<dbReference type="Proteomes" id="UP000315423">
    <property type="component" value="Unassembled WGS sequence"/>
</dbReference>
<accession>A0AC61SBZ4</accession>
<proteinExistence type="predicted"/>
<evidence type="ECO:0000313" key="2">
    <source>
        <dbReference type="Proteomes" id="UP000315423"/>
    </source>
</evidence>
<sequence>MLKCFICDENNKTEEAVSICIVCGMGLCMEHARRADLEIWEGKYPMPVKAKKFDLPRFLCEYCIEATYIATD</sequence>